<organism evidence="7">
    <name type="scientific">Vicia alpestris</name>
    <dbReference type="NCBI Taxonomy" id="1276806"/>
    <lineage>
        <taxon>Eukaryota</taxon>
        <taxon>Viridiplantae</taxon>
        <taxon>Streptophyta</taxon>
        <taxon>Embryophyta</taxon>
        <taxon>Tracheophyta</taxon>
        <taxon>Spermatophyta</taxon>
        <taxon>Magnoliopsida</taxon>
        <taxon>eudicotyledons</taxon>
        <taxon>Gunneridae</taxon>
        <taxon>Pentapetalae</taxon>
        <taxon>rosids</taxon>
        <taxon>fabids</taxon>
        <taxon>Fabales</taxon>
        <taxon>Fabaceae</taxon>
        <taxon>Papilionoideae</taxon>
        <taxon>50 kb inversion clade</taxon>
        <taxon>NPAAA clade</taxon>
        <taxon>Hologalegina</taxon>
        <taxon>IRL clade</taxon>
        <taxon>Fabeae</taxon>
        <taxon>Vicia</taxon>
    </lineage>
</organism>
<keyword evidence="4 6" id="KW-0687">Ribonucleoprotein</keyword>
<geneLocation type="chloroplast" evidence="7"/>
<gene>
    <name evidence="6 7" type="primary">rpl32</name>
</gene>
<keyword evidence="7" id="KW-0150">Chloroplast</keyword>
<protein>
    <recommendedName>
        <fullName evidence="5 6">Large ribosomal subunit protein bL32c</fullName>
    </recommendedName>
</protein>
<dbReference type="GO" id="GO:0006412">
    <property type="term" value="P:translation"/>
    <property type="evidence" value="ECO:0007669"/>
    <property type="project" value="UniProtKB-UniRule"/>
</dbReference>
<dbReference type="AlphaFoldDB" id="A0A7R6R824"/>
<dbReference type="PANTHER" id="PTHR36083:SF1">
    <property type="entry name" value="LARGE RIBOSOMAL SUBUNIT PROTEIN BL32C"/>
    <property type="match status" value="1"/>
</dbReference>
<accession>A0A7R6R824</accession>
<evidence type="ECO:0000313" key="7">
    <source>
        <dbReference type="EMBL" id="BBU53595.1"/>
    </source>
</evidence>
<keyword evidence="3 6" id="KW-0689">Ribosomal protein</keyword>
<name>A0A7R6R824_9FABA</name>
<evidence type="ECO:0000256" key="6">
    <source>
        <dbReference type="HAMAP-Rule" id="MF_00340"/>
    </source>
</evidence>
<reference evidence="7" key="1">
    <citation type="submission" date="2020-01" db="EMBL/GenBank/DDBJ databases">
        <title>Extensive survey of the ycf4 plastid gene throughout the IRLC legumes: robust evidence of its locus and lineage specific accelerated rate of evolution, pseudogenization and gene loss in the tribe Fabeae.</title>
        <authorList>
            <person name="Moghaddam M."/>
            <person name="Kazempour-Osaloo Sh."/>
        </authorList>
    </citation>
    <scope>NUCLEOTIDE SEQUENCE</scope>
</reference>
<evidence type="ECO:0000256" key="5">
    <source>
        <dbReference type="ARBA" id="ARBA00035280"/>
    </source>
</evidence>
<dbReference type="HAMAP" id="MF_00340">
    <property type="entry name" value="Ribosomal_bL32"/>
    <property type="match status" value="1"/>
</dbReference>
<dbReference type="Pfam" id="PF01783">
    <property type="entry name" value="Ribosomal_L32p"/>
    <property type="match status" value="1"/>
</dbReference>
<keyword evidence="7" id="KW-0934">Plastid</keyword>
<dbReference type="GO" id="GO:0003735">
    <property type="term" value="F:structural constituent of ribosome"/>
    <property type="evidence" value="ECO:0007669"/>
    <property type="project" value="InterPro"/>
</dbReference>
<evidence type="ECO:0000256" key="2">
    <source>
        <dbReference type="ARBA" id="ARBA00008560"/>
    </source>
</evidence>
<proteinExistence type="inferred from homology"/>
<evidence type="ECO:0000256" key="3">
    <source>
        <dbReference type="ARBA" id="ARBA00022980"/>
    </source>
</evidence>
<dbReference type="InterPro" id="IPR044958">
    <property type="entry name" value="Ribosomal_bL32_plant/cyanobact"/>
</dbReference>
<comment type="subcellular location">
    <subcellularLocation>
        <location evidence="1 6">Plastid</location>
        <location evidence="1 6">Chloroplast</location>
    </subcellularLocation>
</comment>
<sequence>MPVPKKRTSISKKKIRKNFWKKKGYKAALKAVSLGKSIFTGNSKIFFCKK</sequence>
<dbReference type="EMBL" id="LC518067">
    <property type="protein sequence ID" value="BBU53595.1"/>
    <property type="molecule type" value="Genomic_DNA"/>
</dbReference>
<dbReference type="PANTHER" id="PTHR36083">
    <property type="entry name" value="50S RIBOSOMAL PROTEIN L32, CHLOROPLASTIC"/>
    <property type="match status" value="1"/>
</dbReference>
<evidence type="ECO:0000256" key="1">
    <source>
        <dbReference type="ARBA" id="ARBA00004229"/>
    </source>
</evidence>
<comment type="similarity">
    <text evidence="2 6">Belongs to the bacterial ribosomal protein bL32 family.</text>
</comment>
<dbReference type="GO" id="GO:0015934">
    <property type="term" value="C:large ribosomal subunit"/>
    <property type="evidence" value="ECO:0007669"/>
    <property type="project" value="InterPro"/>
</dbReference>
<evidence type="ECO:0000256" key="4">
    <source>
        <dbReference type="ARBA" id="ARBA00023274"/>
    </source>
</evidence>
<dbReference type="GO" id="GO:0009507">
    <property type="term" value="C:chloroplast"/>
    <property type="evidence" value="ECO:0007669"/>
    <property type="project" value="UniProtKB-SubCell"/>
</dbReference>
<dbReference type="InterPro" id="IPR002677">
    <property type="entry name" value="Ribosomal_bL32"/>
</dbReference>